<dbReference type="EMBL" id="CP020743">
    <property type="protein sequence ID" value="ARJ21757.1"/>
    <property type="molecule type" value="Genomic_DNA"/>
</dbReference>
<keyword evidence="1" id="KW-0472">Membrane</keyword>
<dbReference type="AlphaFoldDB" id="A0A1W6A3T7"/>
<gene>
    <name evidence="2" type="ORF">B7492_04305</name>
    <name evidence="3" type="ORF">B7492_11045</name>
</gene>
<evidence type="ECO:0000313" key="3">
    <source>
        <dbReference type="EMBL" id="ARJ21757.1"/>
    </source>
</evidence>
<organism evidence="2 4">
    <name type="scientific">Bacillus mycoides</name>
    <dbReference type="NCBI Taxonomy" id="1405"/>
    <lineage>
        <taxon>Bacteria</taxon>
        <taxon>Bacillati</taxon>
        <taxon>Bacillota</taxon>
        <taxon>Bacilli</taxon>
        <taxon>Bacillales</taxon>
        <taxon>Bacillaceae</taxon>
        <taxon>Bacillus</taxon>
        <taxon>Bacillus cereus group</taxon>
    </lineage>
</organism>
<keyword evidence="1" id="KW-0812">Transmembrane</keyword>
<accession>A0A1W6A3T7</accession>
<evidence type="ECO:0000313" key="4">
    <source>
        <dbReference type="Proteomes" id="UP000192932"/>
    </source>
</evidence>
<sequence>MVLFKERLKELYLMIIAFVVICVTGLVFISPFFILESIHEGWGGLVCLIIILSLAAISIIYNACKFIYWLLIEPFKNMRNQTK</sequence>
<feature type="transmembrane region" description="Helical" evidence="1">
    <location>
        <begin position="12"/>
        <end position="35"/>
    </location>
</feature>
<keyword evidence="1" id="KW-1133">Transmembrane helix</keyword>
<name>A0A1W6A3T7_BACMY</name>
<protein>
    <submittedName>
        <fullName evidence="2">Uncharacterized protein</fullName>
    </submittedName>
</protein>
<feature type="transmembrane region" description="Helical" evidence="1">
    <location>
        <begin position="41"/>
        <end position="71"/>
    </location>
</feature>
<reference evidence="2 4" key="1">
    <citation type="submission" date="2017-04" db="EMBL/GenBank/DDBJ databases">
        <title>The Characteristic of a Fine Plant Growth-Promoting Rhizobacteria Bacillus mycoides Gnyt1 and its Whole Genome Sequencing Analysis.</title>
        <authorList>
            <person name="Li J.H."/>
            <person name="Yao T."/>
        </authorList>
    </citation>
    <scope>NUCLEOTIDE SEQUENCE [LARGE SCALE GENOMIC DNA]</scope>
    <source>
        <strain evidence="2 4">Gnyt1</strain>
    </source>
</reference>
<dbReference type="Proteomes" id="UP000192932">
    <property type="component" value="Chromosome"/>
</dbReference>
<evidence type="ECO:0000256" key="1">
    <source>
        <dbReference type="SAM" id="Phobius"/>
    </source>
</evidence>
<dbReference type="EMBL" id="CP020743">
    <property type="protein sequence ID" value="ARJ20500.1"/>
    <property type="molecule type" value="Genomic_DNA"/>
</dbReference>
<evidence type="ECO:0000313" key="2">
    <source>
        <dbReference type="EMBL" id="ARJ20500.1"/>
    </source>
</evidence>
<proteinExistence type="predicted"/>